<evidence type="ECO:0000313" key="3">
    <source>
        <dbReference type="Proteomes" id="UP000005947"/>
    </source>
</evidence>
<organism evidence="2 3">
    <name type="scientific">Fannyhessea vaginae DSM 15829</name>
    <dbReference type="NCBI Taxonomy" id="525256"/>
    <lineage>
        <taxon>Bacteria</taxon>
        <taxon>Bacillati</taxon>
        <taxon>Actinomycetota</taxon>
        <taxon>Coriobacteriia</taxon>
        <taxon>Coriobacteriales</taxon>
        <taxon>Atopobiaceae</taxon>
        <taxon>Fannyhessea</taxon>
    </lineage>
</organism>
<dbReference type="SUPFAM" id="SSF51366">
    <property type="entry name" value="Ribulose-phoshate binding barrel"/>
    <property type="match status" value="1"/>
</dbReference>
<dbReference type="GeneID" id="93210156"/>
<comment type="similarity">
    <text evidence="1">Belongs to the BtpA family.</text>
</comment>
<dbReference type="InterPro" id="IPR005137">
    <property type="entry name" value="BtpA"/>
</dbReference>
<accession>F1T4F8</accession>
<protein>
    <submittedName>
        <fullName evidence="2">BtpA family protein</fullName>
    </submittedName>
</protein>
<dbReference type="Proteomes" id="UP000005947">
    <property type="component" value="Unassembled WGS sequence"/>
</dbReference>
<dbReference type="InterPro" id="IPR011060">
    <property type="entry name" value="RibuloseP-bd_barrel"/>
</dbReference>
<evidence type="ECO:0000313" key="2">
    <source>
        <dbReference type="EMBL" id="EGF23602.1"/>
    </source>
</evidence>
<comment type="caution">
    <text evidence="2">The sequence shown here is derived from an EMBL/GenBank/DDBJ whole genome shotgun (WGS) entry which is preliminary data.</text>
</comment>
<dbReference type="EMBL" id="ACGK02000001">
    <property type="protein sequence ID" value="EGF23602.1"/>
    <property type="molecule type" value="Genomic_DNA"/>
</dbReference>
<gene>
    <name evidence="2" type="ORF">HMPREF0091_10549</name>
</gene>
<dbReference type="PANTHER" id="PTHR21381">
    <property type="entry name" value="ZGC:162297"/>
    <property type="match status" value="1"/>
</dbReference>
<sequence>MSNPYAKYFEQKRVFGMLHLKGESIPQVLECLKKEFDEYVKGGIDGVVVENYYNGCDEIIAALDYLHDQIGSQTLIGVNCLRSESMGLELASAYKTDFVQLDSVVGHVIPRDDATLTHFFKIWQEKYTGMILGGVRFKKQPLLSENPLSEDLKIAQSRCHAVCVTQAATGEETHLDKIISFREGLKDFPLLISAGATPTNVKKSLSYINGVIAGSYFKDTYEVSGTVCSEHVRELVRAVKEGEVN</sequence>
<dbReference type="RefSeq" id="WP_006302730.1">
    <property type="nucleotide sequence ID" value="NZ_ACGK02000001.1"/>
</dbReference>
<name>F1T4F8_9ACTN</name>
<proteinExistence type="inferred from homology"/>
<evidence type="ECO:0000256" key="1">
    <source>
        <dbReference type="ARBA" id="ARBA00006007"/>
    </source>
</evidence>
<dbReference type="Pfam" id="PF03437">
    <property type="entry name" value="BtpA"/>
    <property type="match status" value="1"/>
</dbReference>
<dbReference type="PANTHER" id="PTHR21381:SF3">
    <property type="entry name" value="SGC REGION PROTEIN SGCQ-RELATED"/>
    <property type="match status" value="1"/>
</dbReference>
<dbReference type="OrthoDB" id="9791357at2"/>
<dbReference type="eggNOG" id="COG0434">
    <property type="taxonomic scope" value="Bacteria"/>
</dbReference>
<reference evidence="2 3" key="1">
    <citation type="submission" date="2011-02" db="EMBL/GenBank/DDBJ databases">
        <authorList>
            <person name="Muzny D."/>
            <person name="Qin X."/>
            <person name="Buhay C."/>
            <person name="Dugan-Rocha S."/>
            <person name="Ding Y."/>
            <person name="Chen G."/>
            <person name="Hawes A."/>
            <person name="Holder M."/>
            <person name="Jhangiani S."/>
            <person name="Johnson A."/>
            <person name="Khan Z."/>
            <person name="Li Z."/>
            <person name="Liu W."/>
            <person name="Liu X."/>
            <person name="Perez L."/>
            <person name="Shen H."/>
            <person name="Wang Q."/>
            <person name="Watt J."/>
            <person name="Xi L."/>
            <person name="Xin Y."/>
            <person name="Zhou J."/>
            <person name="Deng J."/>
            <person name="Jiang H."/>
            <person name="Liu Y."/>
            <person name="Qu J."/>
            <person name="Song X.-Z."/>
            <person name="Zhang L."/>
            <person name="Villasana D."/>
            <person name="Johnson A."/>
            <person name="Liu J."/>
            <person name="Liyanage D."/>
            <person name="Lorensuhewa L."/>
            <person name="Robinson T."/>
            <person name="Song A."/>
            <person name="Song B.-B."/>
            <person name="Dinh H."/>
            <person name="Thornton R."/>
            <person name="Coyle M."/>
            <person name="Francisco L."/>
            <person name="Jackson L."/>
            <person name="Javaid M."/>
            <person name="Korchina V."/>
            <person name="Kovar C."/>
            <person name="Mata R."/>
            <person name="Mathew T."/>
            <person name="Ngo R."/>
            <person name="Nguyen L."/>
            <person name="Nguyen N."/>
            <person name="Okwuonu G."/>
            <person name="Ongeri F."/>
            <person name="Pham C."/>
            <person name="Simmons D."/>
            <person name="Wilczek-Boney K."/>
            <person name="Hale W."/>
            <person name="Jakkamsetti A."/>
            <person name="Pham P."/>
            <person name="Ruth R."/>
            <person name="San Lucas F."/>
            <person name="Warren J."/>
            <person name="Zhang J."/>
            <person name="Zhao Z."/>
            <person name="Zhou C."/>
            <person name="Zhu D."/>
            <person name="Lee S."/>
            <person name="Bess C."/>
            <person name="Blankenburg K."/>
            <person name="Forbes L."/>
            <person name="Fu Q."/>
            <person name="Gubbala S."/>
            <person name="Hirani K."/>
            <person name="Jayaseelan J.C."/>
            <person name="Lara F."/>
            <person name="Munidasa M."/>
            <person name="Palculict T."/>
            <person name="Patil S."/>
            <person name="Pu L.-L."/>
            <person name="Saada N."/>
            <person name="Tang L."/>
            <person name="Weissenberger G."/>
            <person name="Zhu Y."/>
            <person name="Hemphill L."/>
            <person name="Shang Y."/>
            <person name="Youmans B."/>
            <person name="Ayvaz T."/>
            <person name="Ross M."/>
            <person name="Santibanez J."/>
            <person name="Aqrawi P."/>
            <person name="Gross S."/>
            <person name="Joshi V."/>
            <person name="Fowler G."/>
            <person name="Nazareth L."/>
            <person name="Reid J."/>
            <person name="Worley K."/>
            <person name="Petrosino J."/>
            <person name="Highlander S."/>
            <person name="Gibbs R."/>
        </authorList>
    </citation>
    <scope>NUCLEOTIDE SEQUENCE [LARGE SCALE GENOMIC DNA]</scope>
    <source>
        <strain evidence="2 3">DSM 15829</strain>
    </source>
</reference>
<keyword evidence="3" id="KW-1185">Reference proteome</keyword>
<dbReference type="AlphaFoldDB" id="F1T4F8"/>